<name>A0A5C2RMW5_9APHY</name>
<proteinExistence type="predicted"/>
<gene>
    <name evidence="2" type="ORF">L227DRAFT_617799</name>
</gene>
<keyword evidence="3" id="KW-1185">Reference proteome</keyword>
<dbReference type="STRING" id="1328759.A0A5C2RMW5"/>
<dbReference type="GO" id="GO:0005760">
    <property type="term" value="C:gamma DNA polymerase complex"/>
    <property type="evidence" value="ECO:0007669"/>
    <property type="project" value="InterPro"/>
</dbReference>
<dbReference type="OrthoDB" id="5588663at2759"/>
<dbReference type="GO" id="GO:0008408">
    <property type="term" value="F:3'-5' exonuclease activity"/>
    <property type="evidence" value="ECO:0007669"/>
    <property type="project" value="TreeGrafter"/>
</dbReference>
<dbReference type="GO" id="GO:0003887">
    <property type="term" value="F:DNA-directed DNA polymerase activity"/>
    <property type="evidence" value="ECO:0007669"/>
    <property type="project" value="TreeGrafter"/>
</dbReference>
<dbReference type="GO" id="GO:0003677">
    <property type="term" value="F:DNA binding"/>
    <property type="evidence" value="ECO:0007669"/>
    <property type="project" value="InterPro"/>
</dbReference>
<feature type="chain" id="PRO_5022878028" evidence="1">
    <location>
        <begin position="20"/>
        <end position="162"/>
    </location>
</feature>
<feature type="signal peptide" evidence="1">
    <location>
        <begin position="1"/>
        <end position="19"/>
    </location>
</feature>
<reference evidence="2" key="1">
    <citation type="journal article" date="2018" name="Genome Biol. Evol.">
        <title>Genomics and development of Lentinus tigrinus, a white-rot wood-decaying mushroom with dimorphic fruiting bodies.</title>
        <authorList>
            <person name="Wu B."/>
            <person name="Xu Z."/>
            <person name="Knudson A."/>
            <person name="Carlson A."/>
            <person name="Chen N."/>
            <person name="Kovaka S."/>
            <person name="LaButti K."/>
            <person name="Lipzen A."/>
            <person name="Pennachio C."/>
            <person name="Riley R."/>
            <person name="Schakwitz W."/>
            <person name="Umezawa K."/>
            <person name="Ohm R.A."/>
            <person name="Grigoriev I.V."/>
            <person name="Nagy L.G."/>
            <person name="Gibbons J."/>
            <person name="Hibbett D."/>
        </authorList>
    </citation>
    <scope>NUCLEOTIDE SEQUENCE [LARGE SCALE GENOMIC DNA]</scope>
    <source>
        <strain evidence="2">ALCF2SS1-6</strain>
    </source>
</reference>
<dbReference type="AlphaFoldDB" id="A0A5C2RMW5"/>
<dbReference type="InterPro" id="IPR002297">
    <property type="entry name" value="DNA-dir_DNA_pol_A_mt"/>
</dbReference>
<evidence type="ECO:0000313" key="2">
    <source>
        <dbReference type="EMBL" id="RPD52460.1"/>
    </source>
</evidence>
<evidence type="ECO:0000313" key="3">
    <source>
        <dbReference type="Proteomes" id="UP000313359"/>
    </source>
</evidence>
<dbReference type="Proteomes" id="UP000313359">
    <property type="component" value="Unassembled WGS sequence"/>
</dbReference>
<evidence type="ECO:0000256" key="1">
    <source>
        <dbReference type="SAM" id="SignalP"/>
    </source>
</evidence>
<dbReference type="PANTHER" id="PTHR10267:SF0">
    <property type="entry name" value="DNA POLYMERASE SUBUNIT GAMMA-1"/>
    <property type="match status" value="1"/>
</dbReference>
<dbReference type="EMBL" id="ML122360">
    <property type="protein sequence ID" value="RPD52460.1"/>
    <property type="molecule type" value="Genomic_DNA"/>
</dbReference>
<sequence>MFVRLTLVVVSMIVTSVVSQKVDFQTCASPLTFDDEVDAALHNASAHHTFSKANVGSLLGKTFMQYAQDGTLVSPFAEAMDALDKNAQCSYWISASGHGRVDIPFPLPQEEGKKWGIILPQVISMGTVTRLAIEKTWLTGQQEVGEYESNLSAHLRHTGALG</sequence>
<protein>
    <submittedName>
        <fullName evidence="2">Uncharacterized protein</fullName>
    </submittedName>
</protein>
<dbReference type="PANTHER" id="PTHR10267">
    <property type="entry name" value="DNA POLYMERASE SUBUNIT GAMMA-1"/>
    <property type="match status" value="1"/>
</dbReference>
<dbReference type="GO" id="GO:0006264">
    <property type="term" value="P:mitochondrial DNA replication"/>
    <property type="evidence" value="ECO:0007669"/>
    <property type="project" value="TreeGrafter"/>
</dbReference>
<organism evidence="2 3">
    <name type="scientific">Lentinus tigrinus ALCF2SS1-6</name>
    <dbReference type="NCBI Taxonomy" id="1328759"/>
    <lineage>
        <taxon>Eukaryota</taxon>
        <taxon>Fungi</taxon>
        <taxon>Dikarya</taxon>
        <taxon>Basidiomycota</taxon>
        <taxon>Agaricomycotina</taxon>
        <taxon>Agaricomycetes</taxon>
        <taxon>Polyporales</taxon>
        <taxon>Polyporaceae</taxon>
        <taxon>Lentinus</taxon>
    </lineage>
</organism>
<keyword evidence="1" id="KW-0732">Signal</keyword>
<accession>A0A5C2RMW5</accession>